<evidence type="ECO:0000259" key="3">
    <source>
        <dbReference type="PROSITE" id="PS51668"/>
    </source>
</evidence>
<keyword evidence="1" id="KW-0949">S-adenosyl-L-methionine</keyword>
<keyword evidence="4" id="KW-0489">Methyltransferase</keyword>
<dbReference type="AlphaFoldDB" id="A0A7C5KDF5"/>
<dbReference type="PANTHER" id="PTHR12818">
    <property type="entry name" value="TRNA (ADENINE(37)-N6)-METHYLTRANSFERASE"/>
    <property type="match status" value="1"/>
</dbReference>
<dbReference type="SUPFAM" id="SSF118196">
    <property type="entry name" value="YaeB-like"/>
    <property type="match status" value="1"/>
</dbReference>
<keyword evidence="4" id="KW-0808">Transferase</keyword>
<evidence type="ECO:0000313" key="4">
    <source>
        <dbReference type="EMBL" id="HHI66417.1"/>
    </source>
</evidence>
<dbReference type="Gene3D" id="2.40.30.70">
    <property type="entry name" value="YaeB-like"/>
    <property type="match status" value="1"/>
</dbReference>
<accession>A0A7C5KDF5</accession>
<proteinExistence type="inferred from homology"/>
<comment type="caution">
    <text evidence="4">The sequence shown here is derived from an EMBL/GenBank/DDBJ whole genome shotgun (WGS) entry which is preliminary data.</text>
</comment>
<dbReference type="PROSITE" id="PS51668">
    <property type="entry name" value="TSAA_2"/>
    <property type="match status" value="1"/>
</dbReference>
<dbReference type="InterPro" id="IPR036414">
    <property type="entry name" value="YaeB_N_sf"/>
</dbReference>
<organism evidence="4">
    <name type="scientific">Thermodesulfobium narugense</name>
    <dbReference type="NCBI Taxonomy" id="184064"/>
    <lineage>
        <taxon>Bacteria</taxon>
        <taxon>Pseudomonadati</taxon>
        <taxon>Thermodesulfobiota</taxon>
        <taxon>Thermodesulfobiia</taxon>
        <taxon>Thermodesulfobiales</taxon>
        <taxon>Thermodesulfobiaceae</taxon>
        <taxon>Thermodesulfobium</taxon>
    </lineage>
</organism>
<dbReference type="GO" id="GO:0008168">
    <property type="term" value="F:methyltransferase activity"/>
    <property type="evidence" value="ECO:0007669"/>
    <property type="project" value="UniProtKB-KW"/>
</dbReference>
<dbReference type="PROSITE" id="PS01318">
    <property type="entry name" value="TSAA_1"/>
    <property type="match status" value="1"/>
</dbReference>
<dbReference type="InterPro" id="IPR040372">
    <property type="entry name" value="YaeB-like"/>
</dbReference>
<feature type="domain" description="TsaA-like" evidence="3">
    <location>
        <begin position="5"/>
        <end position="133"/>
    </location>
</feature>
<dbReference type="InterPro" id="IPR023370">
    <property type="entry name" value="TrmO-like_N"/>
</dbReference>
<reference evidence="4" key="1">
    <citation type="journal article" date="2020" name="mSystems">
        <title>Genome- and Community-Level Interaction Insights into Carbon Utilization and Element Cycling Functions of Hydrothermarchaeota in Hydrothermal Sediment.</title>
        <authorList>
            <person name="Zhou Z."/>
            <person name="Liu Y."/>
            <person name="Xu W."/>
            <person name="Pan J."/>
            <person name="Luo Z.H."/>
            <person name="Li M."/>
        </authorList>
    </citation>
    <scope>NUCLEOTIDE SEQUENCE [LARGE SCALE GENOMIC DNA]</scope>
    <source>
        <strain evidence="4">SpSt-1019</strain>
    </source>
</reference>
<dbReference type="EMBL" id="DRUY01000260">
    <property type="protein sequence ID" value="HHI66417.1"/>
    <property type="molecule type" value="Genomic_DNA"/>
</dbReference>
<dbReference type="GO" id="GO:0032259">
    <property type="term" value="P:methylation"/>
    <property type="evidence" value="ECO:0007669"/>
    <property type="project" value="UniProtKB-KW"/>
</dbReference>
<dbReference type="CDD" id="cd09281">
    <property type="entry name" value="UPF0066"/>
    <property type="match status" value="1"/>
</dbReference>
<dbReference type="NCBIfam" id="TIGR00104">
    <property type="entry name" value="tRNA_TsaA"/>
    <property type="match status" value="1"/>
</dbReference>
<dbReference type="PANTHER" id="PTHR12818:SF0">
    <property type="entry name" value="TRNA (ADENINE(37)-N6)-METHYLTRANSFERASE"/>
    <property type="match status" value="1"/>
</dbReference>
<protein>
    <submittedName>
        <fullName evidence="4">tRNA (N6-threonylcarbamoyladenosine(37)-N6)-methyltransferase TrmO</fullName>
    </submittedName>
</protein>
<evidence type="ECO:0000256" key="1">
    <source>
        <dbReference type="ARBA" id="ARBA00022691"/>
    </source>
</evidence>
<dbReference type="InterPro" id="IPR036413">
    <property type="entry name" value="YaeB-like_sf"/>
</dbReference>
<evidence type="ECO:0000256" key="2">
    <source>
        <dbReference type="ARBA" id="ARBA00033753"/>
    </source>
</evidence>
<dbReference type="Pfam" id="PF01980">
    <property type="entry name" value="TrmO_N"/>
    <property type="match status" value="1"/>
</dbReference>
<gene>
    <name evidence="4" type="primary">tsaA</name>
    <name evidence="4" type="ORF">ENL70_07725</name>
</gene>
<comment type="similarity">
    <text evidence="2">Belongs to the tRNA methyltransferase O family.</text>
</comment>
<dbReference type="InterPro" id="IPR023368">
    <property type="entry name" value="UPF0066_cons_site"/>
</dbReference>
<sequence length="235" mass="26249">MSESFKAIGKVVSNLKVGAKIPPNGYEGKIHVFEEFEAGLTGIENNSFLVIVALFGNPSDKPLLVYPRGDFSLPQTGVFSLRSPVRPNPIALDTVELIKRERNILTVSGLDFYDETPILDIKSYSPFNEILLSASQEKSFIFTKFNTQERRELLTGFVKRSLGGISQDASKAIEFFLKLIDKDVVIRSKKTRYKVRGSLKFLEAAILISGATLHSGRLEYEFDKSNSIEIIPPSR</sequence>
<name>A0A7C5KDF5_9BACT</name>